<keyword evidence="3" id="KW-0489">Methyltransferase</keyword>
<evidence type="ECO:0000313" key="4">
    <source>
        <dbReference type="Proteomes" id="UP000007322"/>
    </source>
</evidence>
<dbReference type="VEuPathDB" id="FungiDB:MYCTH_50128"/>
<keyword evidence="4" id="KW-1185">Reference proteome</keyword>
<dbReference type="HOGENOM" id="CLU_065416_1_0_1"/>
<dbReference type="RefSeq" id="XP_003662727.1">
    <property type="nucleotide sequence ID" value="XM_003662679.1"/>
</dbReference>
<dbReference type="AlphaFoldDB" id="G2QDH0"/>
<feature type="non-terminal residue" evidence="3">
    <location>
        <position position="1"/>
    </location>
</feature>
<dbReference type="InParanoid" id="G2QDH0"/>
<proteinExistence type="inferred from homology"/>
<dbReference type="InterPro" id="IPR029063">
    <property type="entry name" value="SAM-dependent_MTases_sf"/>
</dbReference>
<gene>
    <name evidence="3" type="ORF">MYCTH_50128</name>
</gene>
<dbReference type="GO" id="GO:0032259">
    <property type="term" value="P:methylation"/>
    <property type="evidence" value="ECO:0007669"/>
    <property type="project" value="UniProtKB-KW"/>
</dbReference>
<dbReference type="OMA" id="HDNACGP"/>
<dbReference type="eggNOG" id="ENOG502RZTT">
    <property type="taxonomic scope" value="Eukaryota"/>
</dbReference>
<sequence length="273" mass="30011">KAGDWDRFAETYKQITESTNIKPVGAILDRLNALWPFKDATGFLDNGCGPGTIMARLIDVYGTSLPPSCSLLCTDYSPAMIKQVEAAREKQEPASLWARVDARVLDALDLRGIGDNSLSHVAAGLLYNLTTDPHKCLTECRRVLQPNGVLAASAWEGNEWLEMMQVLPIIKPELKSAVKAKWTSVSAMKADLAAAGFRDVEVESVPVQVPFESHDLFVDTLLTYQPRMTALLRDFTEQEKATLRKLLIEEMKVYCPTEPGALNGVVLVATGCK</sequence>
<dbReference type="GO" id="GO:0008757">
    <property type="term" value="F:S-adenosylmethionine-dependent methyltransferase activity"/>
    <property type="evidence" value="ECO:0007669"/>
    <property type="project" value="InterPro"/>
</dbReference>
<dbReference type="Pfam" id="PF08241">
    <property type="entry name" value="Methyltransf_11"/>
    <property type="match status" value="1"/>
</dbReference>
<evidence type="ECO:0000256" key="1">
    <source>
        <dbReference type="ARBA" id="ARBA00038158"/>
    </source>
</evidence>
<accession>G2QDH0</accession>
<dbReference type="CDD" id="cd02440">
    <property type="entry name" value="AdoMet_MTases"/>
    <property type="match status" value="1"/>
</dbReference>
<dbReference type="KEGG" id="mtm:MYCTH_50128"/>
<dbReference type="Proteomes" id="UP000007322">
    <property type="component" value="Chromosome 3"/>
</dbReference>
<protein>
    <submittedName>
        <fullName evidence="3">Methyltransferase-like protein</fullName>
    </submittedName>
</protein>
<dbReference type="GeneID" id="11507353"/>
<comment type="similarity">
    <text evidence="1">Belongs to the methyltransferase superfamily. LaeA methyltransferase family.</text>
</comment>
<dbReference type="InterPro" id="IPR013216">
    <property type="entry name" value="Methyltransf_11"/>
</dbReference>
<dbReference type="Gene3D" id="3.40.50.150">
    <property type="entry name" value="Vaccinia Virus protein VP39"/>
    <property type="match status" value="1"/>
</dbReference>
<organism evidence="3 4">
    <name type="scientific">Thermothelomyces thermophilus (strain ATCC 42464 / BCRC 31852 / DSM 1799)</name>
    <name type="common">Sporotrichum thermophile</name>
    <dbReference type="NCBI Taxonomy" id="573729"/>
    <lineage>
        <taxon>Eukaryota</taxon>
        <taxon>Fungi</taxon>
        <taxon>Dikarya</taxon>
        <taxon>Ascomycota</taxon>
        <taxon>Pezizomycotina</taxon>
        <taxon>Sordariomycetes</taxon>
        <taxon>Sordariomycetidae</taxon>
        <taxon>Sordariales</taxon>
        <taxon>Chaetomiaceae</taxon>
        <taxon>Thermothelomyces</taxon>
    </lineage>
</organism>
<feature type="domain" description="Methyltransferase type 11" evidence="2">
    <location>
        <begin position="44"/>
        <end position="151"/>
    </location>
</feature>
<dbReference type="EMBL" id="CP003004">
    <property type="protein sequence ID" value="AEO57482.1"/>
    <property type="molecule type" value="Genomic_DNA"/>
</dbReference>
<evidence type="ECO:0000313" key="3">
    <source>
        <dbReference type="EMBL" id="AEO57482.1"/>
    </source>
</evidence>
<reference evidence="3 4" key="1">
    <citation type="journal article" date="2011" name="Nat. Biotechnol.">
        <title>Comparative genomic analysis of the thermophilic biomass-degrading fungi Myceliophthora thermophila and Thielavia terrestris.</title>
        <authorList>
            <person name="Berka R.M."/>
            <person name="Grigoriev I.V."/>
            <person name="Otillar R."/>
            <person name="Salamov A."/>
            <person name="Grimwood J."/>
            <person name="Reid I."/>
            <person name="Ishmael N."/>
            <person name="John T."/>
            <person name="Darmond C."/>
            <person name="Moisan M.-C."/>
            <person name="Henrissat B."/>
            <person name="Coutinho P.M."/>
            <person name="Lombard V."/>
            <person name="Natvig D.O."/>
            <person name="Lindquist E."/>
            <person name="Schmutz J."/>
            <person name="Lucas S."/>
            <person name="Harris P."/>
            <person name="Powlowski J."/>
            <person name="Bellemare A."/>
            <person name="Taylor D."/>
            <person name="Butler G."/>
            <person name="de Vries R.P."/>
            <person name="Allijn I.E."/>
            <person name="van den Brink J."/>
            <person name="Ushinsky S."/>
            <person name="Storms R."/>
            <person name="Powell A.J."/>
            <person name="Paulsen I.T."/>
            <person name="Elbourne L.D.H."/>
            <person name="Baker S.E."/>
            <person name="Magnuson J."/>
            <person name="LaBoissiere S."/>
            <person name="Clutterbuck A.J."/>
            <person name="Martinez D."/>
            <person name="Wogulis M."/>
            <person name="de Leon A.L."/>
            <person name="Rey M.W."/>
            <person name="Tsang A."/>
        </authorList>
    </citation>
    <scope>NUCLEOTIDE SEQUENCE [LARGE SCALE GENOMIC DNA]</scope>
    <source>
        <strain evidence="4">ATCC 42464 / BCRC 31852 / DSM 1799</strain>
    </source>
</reference>
<dbReference type="PANTHER" id="PTHR43591">
    <property type="entry name" value="METHYLTRANSFERASE"/>
    <property type="match status" value="1"/>
</dbReference>
<name>G2QDH0_THET4</name>
<dbReference type="SUPFAM" id="SSF53335">
    <property type="entry name" value="S-adenosyl-L-methionine-dependent methyltransferases"/>
    <property type="match status" value="1"/>
</dbReference>
<keyword evidence="3" id="KW-0808">Transferase</keyword>
<evidence type="ECO:0000259" key="2">
    <source>
        <dbReference type="Pfam" id="PF08241"/>
    </source>
</evidence>
<dbReference type="OrthoDB" id="2013972at2759"/>